<dbReference type="SUPFAM" id="SSF53448">
    <property type="entry name" value="Nucleotide-diphospho-sugar transferases"/>
    <property type="match status" value="1"/>
</dbReference>
<dbReference type="Gene3D" id="3.90.1200.10">
    <property type="match status" value="1"/>
</dbReference>
<feature type="domain" description="Aminoglycoside phosphotransferase" evidence="1">
    <location>
        <begin position="322"/>
        <end position="430"/>
    </location>
</feature>
<dbReference type="AlphaFoldDB" id="A0A1J1JJD3"/>
<keyword evidence="2" id="KW-0648">Protein biosynthesis</keyword>
<sequence>MSYRVVIPTAGTGSRLGKLTRYINKSLVSIALRPALSHLLDLFPEDCEFVVALGHKSQLVREFLELAYPKHRFWFAEVNPFEGGGSGLGFSLLCCEQYLQEPFVFVSCDTLVREAIPPPDQNWMGYAQVQDLTPYRTVQVEKQQVRGIFEKGEQRDHLEAYIGLAGVTDYGCFWEAMREGSDVAISQGEAYGMLAVLQTAPIAAHRFTWFDTGNPESLLRTREVYRKAGEPNILEKANEAIWFVGSQVIKFSDDQKFIANRVKRVQELAGYVPQLVAAGNNMYSYHKVEGKIMSEAVTLPLFERLLVHCQKFWQLHELGESELQQFQQTCLRFYREKTLERVALFYRNFDKADGTEPINGEPMPMLGNLLDTVDWNWLAEGLPGRFHGDFHFENILWSGDTETFTFLDWRQDFGGDLKTGDIYYDLAKLMHGLIVCHELIANDQYTVFWDDRAISYDFHRKQVLVECEQHLNQWCIKNNYDVKKVRVLTAIIYLNIAALHHYPYSLMLYVLGKRMLKQEIEV</sequence>
<dbReference type="RefSeq" id="WP_254034398.1">
    <property type="nucleotide sequence ID" value="NZ_LR882950.1"/>
</dbReference>
<organism evidence="2">
    <name type="scientific">Planktothrix agardhii</name>
    <name type="common">Oscillatoria agardhii</name>
    <dbReference type="NCBI Taxonomy" id="1160"/>
    <lineage>
        <taxon>Bacteria</taxon>
        <taxon>Bacillati</taxon>
        <taxon>Cyanobacteriota</taxon>
        <taxon>Cyanophyceae</taxon>
        <taxon>Oscillatoriophycideae</taxon>
        <taxon>Oscillatoriales</taxon>
        <taxon>Microcoleaceae</taxon>
        <taxon>Planktothrix</taxon>
    </lineage>
</organism>
<proteinExistence type="predicted"/>
<gene>
    <name evidence="2" type="ORF">PLAM_3129</name>
</gene>
<name>A0A1J1JJD3_PLAAG</name>
<dbReference type="InterPro" id="IPR002575">
    <property type="entry name" value="Aminoglycoside_PTrfase"/>
</dbReference>
<accession>A0A1J1JJD3</accession>
<dbReference type="GO" id="GO:0003743">
    <property type="term" value="F:translation initiation factor activity"/>
    <property type="evidence" value="ECO:0007669"/>
    <property type="project" value="UniProtKB-KW"/>
</dbReference>
<dbReference type="InterPro" id="IPR011009">
    <property type="entry name" value="Kinase-like_dom_sf"/>
</dbReference>
<keyword evidence="2" id="KW-0396">Initiation factor</keyword>
<dbReference type="Gene3D" id="3.90.550.10">
    <property type="entry name" value="Spore Coat Polysaccharide Biosynthesis Protein SpsA, Chain A"/>
    <property type="match status" value="1"/>
</dbReference>
<dbReference type="SUPFAM" id="SSF56112">
    <property type="entry name" value="Protein kinase-like (PK-like)"/>
    <property type="match status" value="1"/>
</dbReference>
<dbReference type="Pfam" id="PF01636">
    <property type="entry name" value="APH"/>
    <property type="match status" value="1"/>
</dbReference>
<protein>
    <submittedName>
        <fullName evidence="2">Nucleoside-diphosphate-sugar pyrophosphorylase involved in lipopolysaccharide biosynthesis/translation initiation factor 2B gamma/epsilon subunits (EIF-2Bgamma/eIF-2Bepsilon)-like</fullName>
    </submittedName>
</protein>
<evidence type="ECO:0000259" key="1">
    <source>
        <dbReference type="Pfam" id="PF01636"/>
    </source>
</evidence>
<dbReference type="InterPro" id="IPR029044">
    <property type="entry name" value="Nucleotide-diphossugar_trans"/>
</dbReference>
<reference evidence="2" key="1">
    <citation type="submission" date="2015-09" db="EMBL/GenBank/DDBJ databases">
        <authorList>
            <person name="Jackson K.R."/>
            <person name="Lunt B.L."/>
            <person name="Fisher J.N.B."/>
            <person name="Gardner A.V."/>
            <person name="Bailey M.E."/>
            <person name="Deus L.M."/>
            <person name="Earl A.S."/>
            <person name="Gibby P.D."/>
            <person name="Hartmann K.A."/>
            <person name="Liu J.E."/>
            <person name="Manci A.M."/>
            <person name="Nielsen D.A."/>
            <person name="Solomon M.B."/>
            <person name="Breakwell D.P."/>
            <person name="Burnett S.H."/>
            <person name="Grose J.H."/>
        </authorList>
    </citation>
    <scope>NUCLEOTIDE SEQUENCE</scope>
    <source>
        <strain evidence="2">7805</strain>
    </source>
</reference>
<evidence type="ECO:0000313" key="2">
    <source>
        <dbReference type="EMBL" id="CUM61095.1"/>
    </source>
</evidence>
<dbReference type="EMBL" id="LO018304">
    <property type="protein sequence ID" value="CUM61095.1"/>
    <property type="molecule type" value="Genomic_DNA"/>
</dbReference>